<proteinExistence type="predicted"/>
<reference evidence="1 2" key="1">
    <citation type="submission" date="2023-12" db="EMBL/GenBank/DDBJ databases">
        <authorList>
            <person name="Menendez E."/>
            <person name="Kaur S."/>
            <person name="Flores-Felix J.D."/>
            <person name="diCenzo G.C."/>
            <person name="Peix A."/>
            <person name="Velazquez E."/>
        </authorList>
    </citation>
    <scope>NUCLEOTIDE SEQUENCE [LARGE SCALE GENOMIC DNA]</scope>
    <source>
        <strain evidence="1 2">CIP 108029</strain>
    </source>
</reference>
<dbReference type="Proteomes" id="UP001322785">
    <property type="component" value="Chromosome"/>
</dbReference>
<dbReference type="RefSeq" id="WP_193445514.1">
    <property type="nucleotide sequence ID" value="NZ_BSOQ01000025.1"/>
</dbReference>
<sequence length="190" mass="21098">MANEDRTKLLRDLLEQENILEIQSLIAKGCPISALRAATANTAWRFVLTNSGRGISIAKLDDLSTEWTQALSGLKTAASRLRVQDMDDPGRTAEFQQVRVRTLVARIAENTQLAGIRINRHMRAGELSPPLKTAIDDCLKEHGFQWNGGDTVHEIWSEEHEARLRSAQAEFEARKQLAQNSKAGIDAAVL</sequence>
<accession>A0ABZ0ZHI4</accession>
<evidence type="ECO:0000313" key="1">
    <source>
        <dbReference type="EMBL" id="WQN37753.1"/>
    </source>
</evidence>
<keyword evidence="2" id="KW-1185">Reference proteome</keyword>
<evidence type="ECO:0000313" key="2">
    <source>
        <dbReference type="Proteomes" id="UP001322785"/>
    </source>
</evidence>
<gene>
    <name evidence="1" type="ORF">U5G49_002892</name>
</gene>
<organism evidence="1 2">
    <name type="scientific">Rhizobium indigoferae</name>
    <dbReference type="NCBI Taxonomy" id="158891"/>
    <lineage>
        <taxon>Bacteria</taxon>
        <taxon>Pseudomonadati</taxon>
        <taxon>Pseudomonadota</taxon>
        <taxon>Alphaproteobacteria</taxon>
        <taxon>Hyphomicrobiales</taxon>
        <taxon>Rhizobiaceae</taxon>
        <taxon>Rhizobium/Agrobacterium group</taxon>
        <taxon>Rhizobium</taxon>
    </lineage>
</organism>
<name>A0ABZ0ZHI4_9HYPH</name>
<dbReference type="EMBL" id="CP140635">
    <property type="protein sequence ID" value="WQN37753.1"/>
    <property type="molecule type" value="Genomic_DNA"/>
</dbReference>
<protein>
    <submittedName>
        <fullName evidence="1">Uncharacterized protein</fullName>
    </submittedName>
</protein>